<accession>A0A848EH01</accession>
<sequence>MARRSAAQAPETRPWGEARGGLIRRTIASGARMLGVGARTPEPPRRAEPVPPARATPPMPSAMTRRAWADRLWGEGMVLPGGAAELLRLSALLPLSPEATLLLAGGGAHAAGAVVAGARGCFVAAHEPGAAATRPGRGRVATQGFDAAAPAFRAGFHHHALLLEPFRAGGTPDALLAAAATALRPGGQMVLLDLVARGGSAGPWEARWLGAEGRAATPPAEAAIPAALQRAGFDLHVVEDAGRRQREAVLEAWQALILALRGEAGHPAARDAVALVEEAEAWLLRLRLMQEGRLRLLRWHATMARPPG</sequence>
<dbReference type="SUPFAM" id="SSF53335">
    <property type="entry name" value="S-adenosyl-L-methionine-dependent methyltransferases"/>
    <property type="match status" value="1"/>
</dbReference>
<feature type="region of interest" description="Disordered" evidence="1">
    <location>
        <begin position="1"/>
        <end position="21"/>
    </location>
</feature>
<organism evidence="2 3">
    <name type="scientific">Neoroseomonas marina</name>
    <dbReference type="NCBI Taxonomy" id="1232220"/>
    <lineage>
        <taxon>Bacteria</taxon>
        <taxon>Pseudomonadati</taxon>
        <taxon>Pseudomonadota</taxon>
        <taxon>Alphaproteobacteria</taxon>
        <taxon>Acetobacterales</taxon>
        <taxon>Acetobacteraceae</taxon>
        <taxon>Neoroseomonas</taxon>
    </lineage>
</organism>
<dbReference type="RefSeq" id="WP_170054917.1">
    <property type="nucleotide sequence ID" value="NZ_JABBKX010000005.1"/>
</dbReference>
<evidence type="ECO:0000256" key="1">
    <source>
        <dbReference type="SAM" id="MobiDB-lite"/>
    </source>
</evidence>
<proteinExistence type="predicted"/>
<gene>
    <name evidence="2" type="ORF">GWK16_15665</name>
</gene>
<evidence type="ECO:0008006" key="4">
    <source>
        <dbReference type="Google" id="ProtNLM"/>
    </source>
</evidence>
<protein>
    <recommendedName>
        <fullName evidence="4">Class I SAM-dependent methyltransferase</fullName>
    </recommendedName>
</protein>
<reference evidence="2 3" key="1">
    <citation type="submission" date="2020-03" db="EMBL/GenBank/DDBJ databases">
        <authorList>
            <person name="Sun Q."/>
        </authorList>
    </citation>
    <scope>NUCLEOTIDE SEQUENCE [LARGE SCALE GENOMIC DNA]</scope>
    <source>
        <strain evidence="2 3">JC162</strain>
    </source>
</reference>
<name>A0A848EH01_9PROT</name>
<evidence type="ECO:0000313" key="3">
    <source>
        <dbReference type="Proteomes" id="UP000548582"/>
    </source>
</evidence>
<keyword evidence="3" id="KW-1185">Reference proteome</keyword>
<dbReference type="EMBL" id="JABBKX010000005">
    <property type="protein sequence ID" value="NMJ42685.1"/>
    <property type="molecule type" value="Genomic_DNA"/>
</dbReference>
<dbReference type="Proteomes" id="UP000548582">
    <property type="component" value="Unassembled WGS sequence"/>
</dbReference>
<feature type="compositionally biased region" description="Pro residues" evidence="1">
    <location>
        <begin position="49"/>
        <end position="60"/>
    </location>
</feature>
<evidence type="ECO:0000313" key="2">
    <source>
        <dbReference type="EMBL" id="NMJ42685.1"/>
    </source>
</evidence>
<dbReference type="AlphaFoldDB" id="A0A848EH01"/>
<dbReference type="InterPro" id="IPR029063">
    <property type="entry name" value="SAM-dependent_MTases_sf"/>
</dbReference>
<feature type="region of interest" description="Disordered" evidence="1">
    <location>
        <begin position="36"/>
        <end position="61"/>
    </location>
</feature>
<dbReference type="Gene3D" id="3.40.50.150">
    <property type="entry name" value="Vaccinia Virus protein VP39"/>
    <property type="match status" value="1"/>
</dbReference>
<comment type="caution">
    <text evidence="2">The sequence shown here is derived from an EMBL/GenBank/DDBJ whole genome shotgun (WGS) entry which is preliminary data.</text>
</comment>